<proteinExistence type="predicted"/>
<accession>A0A1F5VWV1</accession>
<evidence type="ECO:0000256" key="1">
    <source>
        <dbReference type="SAM" id="Phobius"/>
    </source>
</evidence>
<organism evidence="2 3">
    <name type="scientific">Candidatus Fischerbacteria bacterium RBG_13_37_8</name>
    <dbReference type="NCBI Taxonomy" id="1817863"/>
    <lineage>
        <taxon>Bacteria</taxon>
        <taxon>Candidatus Fischeribacteriota</taxon>
    </lineage>
</organism>
<comment type="caution">
    <text evidence="2">The sequence shown here is derived from an EMBL/GenBank/DDBJ whole genome shotgun (WGS) entry which is preliminary data.</text>
</comment>
<keyword evidence="1" id="KW-0812">Transmembrane</keyword>
<evidence type="ECO:0000313" key="2">
    <source>
        <dbReference type="EMBL" id="OGF67551.1"/>
    </source>
</evidence>
<dbReference type="STRING" id="1817863.A2Y62_15765"/>
<evidence type="ECO:0000313" key="3">
    <source>
        <dbReference type="Proteomes" id="UP000178943"/>
    </source>
</evidence>
<name>A0A1F5VWV1_9BACT</name>
<dbReference type="AlphaFoldDB" id="A0A1F5VWV1"/>
<feature type="transmembrane region" description="Helical" evidence="1">
    <location>
        <begin position="7"/>
        <end position="27"/>
    </location>
</feature>
<dbReference type="Proteomes" id="UP000178943">
    <property type="component" value="Unassembled WGS sequence"/>
</dbReference>
<protein>
    <submittedName>
        <fullName evidence="2">Uncharacterized protein</fullName>
    </submittedName>
</protein>
<dbReference type="EMBL" id="MFGW01000045">
    <property type="protein sequence ID" value="OGF67551.1"/>
    <property type="molecule type" value="Genomic_DNA"/>
</dbReference>
<keyword evidence="1" id="KW-0472">Membrane</keyword>
<gene>
    <name evidence="2" type="ORF">A2Y62_15765</name>
</gene>
<keyword evidence="1" id="KW-1133">Transmembrane helix</keyword>
<reference evidence="2 3" key="1">
    <citation type="journal article" date="2016" name="Nat. Commun.">
        <title>Thousands of microbial genomes shed light on interconnected biogeochemical processes in an aquifer system.</title>
        <authorList>
            <person name="Anantharaman K."/>
            <person name="Brown C.T."/>
            <person name="Hug L.A."/>
            <person name="Sharon I."/>
            <person name="Castelle C.J."/>
            <person name="Probst A.J."/>
            <person name="Thomas B.C."/>
            <person name="Singh A."/>
            <person name="Wilkins M.J."/>
            <person name="Karaoz U."/>
            <person name="Brodie E.L."/>
            <person name="Williams K.H."/>
            <person name="Hubbard S.S."/>
            <person name="Banfield J.F."/>
        </authorList>
    </citation>
    <scope>NUCLEOTIDE SEQUENCE [LARGE SCALE GENOMIC DNA]</scope>
</reference>
<sequence>MYKSYKIFYVILAIIMVTIAFCGATVANERNDTYGKGDFLSLEQRIACKEIIKKYTGSIQSGLLKIKDQNLLLSNCTLKN</sequence>